<comment type="caution">
    <text evidence="1">The sequence shown here is derived from an EMBL/GenBank/DDBJ whole genome shotgun (WGS) entry which is preliminary data.</text>
</comment>
<organism evidence="1 2">
    <name type="scientific">Ixodes persulcatus</name>
    <name type="common">Taiga tick</name>
    <dbReference type="NCBI Taxonomy" id="34615"/>
    <lineage>
        <taxon>Eukaryota</taxon>
        <taxon>Metazoa</taxon>
        <taxon>Ecdysozoa</taxon>
        <taxon>Arthropoda</taxon>
        <taxon>Chelicerata</taxon>
        <taxon>Arachnida</taxon>
        <taxon>Acari</taxon>
        <taxon>Parasitiformes</taxon>
        <taxon>Ixodida</taxon>
        <taxon>Ixodoidea</taxon>
        <taxon>Ixodidae</taxon>
        <taxon>Ixodinae</taxon>
        <taxon>Ixodes</taxon>
    </lineage>
</organism>
<reference evidence="1 2" key="1">
    <citation type="journal article" date="2020" name="Cell">
        <title>Large-Scale Comparative Analyses of Tick Genomes Elucidate Their Genetic Diversity and Vector Capacities.</title>
        <authorList>
            <consortium name="Tick Genome and Microbiome Consortium (TIGMIC)"/>
            <person name="Jia N."/>
            <person name="Wang J."/>
            <person name="Shi W."/>
            <person name="Du L."/>
            <person name="Sun Y."/>
            <person name="Zhan W."/>
            <person name="Jiang J.F."/>
            <person name="Wang Q."/>
            <person name="Zhang B."/>
            <person name="Ji P."/>
            <person name="Bell-Sakyi L."/>
            <person name="Cui X.M."/>
            <person name="Yuan T.T."/>
            <person name="Jiang B.G."/>
            <person name="Yang W.F."/>
            <person name="Lam T.T."/>
            <person name="Chang Q.C."/>
            <person name="Ding S.J."/>
            <person name="Wang X.J."/>
            <person name="Zhu J.G."/>
            <person name="Ruan X.D."/>
            <person name="Zhao L."/>
            <person name="Wei J.T."/>
            <person name="Ye R.Z."/>
            <person name="Que T.C."/>
            <person name="Du C.H."/>
            <person name="Zhou Y.H."/>
            <person name="Cheng J.X."/>
            <person name="Dai P.F."/>
            <person name="Guo W.B."/>
            <person name="Han X.H."/>
            <person name="Huang E.J."/>
            <person name="Li L.F."/>
            <person name="Wei W."/>
            <person name="Gao Y.C."/>
            <person name="Liu J.Z."/>
            <person name="Shao H.Z."/>
            <person name="Wang X."/>
            <person name="Wang C.C."/>
            <person name="Yang T.C."/>
            <person name="Huo Q.B."/>
            <person name="Li W."/>
            <person name="Chen H.Y."/>
            <person name="Chen S.E."/>
            <person name="Zhou L.G."/>
            <person name="Ni X.B."/>
            <person name="Tian J.H."/>
            <person name="Sheng Y."/>
            <person name="Liu T."/>
            <person name="Pan Y.S."/>
            <person name="Xia L.Y."/>
            <person name="Li J."/>
            <person name="Zhao F."/>
            <person name="Cao W.C."/>
        </authorList>
    </citation>
    <scope>NUCLEOTIDE SEQUENCE [LARGE SCALE GENOMIC DNA]</scope>
    <source>
        <strain evidence="1">Iper-2018</strain>
    </source>
</reference>
<protein>
    <submittedName>
        <fullName evidence="1">Uncharacterized protein</fullName>
    </submittedName>
</protein>
<name>A0AC60QT32_IXOPE</name>
<proteinExistence type="predicted"/>
<accession>A0AC60QT32</accession>
<evidence type="ECO:0000313" key="1">
    <source>
        <dbReference type="EMBL" id="KAG0440205.1"/>
    </source>
</evidence>
<sequence>MAVVLSEYGASLRAFARSRYVEKVRLSGGTDPLLFDDDDTVMEHDLYSKVQDIDIKDYLVGKTSFITREQFKAHKALEAHNYVTSRWVQPPRLKVLPNGDVVVIGKADILKECENVASGISIEPEATGGPRPVVFEAAGQDTYAENVANSGGSLRHRETATAGGGKKSLLSAGRAENTIHQIEPPQPPPGLPEAHTGSGD</sequence>
<keyword evidence="2" id="KW-1185">Reference proteome</keyword>
<dbReference type="Proteomes" id="UP000805193">
    <property type="component" value="Unassembled WGS sequence"/>
</dbReference>
<evidence type="ECO:0000313" key="2">
    <source>
        <dbReference type="Proteomes" id="UP000805193"/>
    </source>
</evidence>
<dbReference type="EMBL" id="JABSTQ010005082">
    <property type="protein sequence ID" value="KAG0440205.1"/>
    <property type="molecule type" value="Genomic_DNA"/>
</dbReference>
<gene>
    <name evidence="1" type="ORF">HPB47_016374</name>
</gene>